<evidence type="ECO:0000313" key="9">
    <source>
        <dbReference type="EMBL" id="CAK09986.1"/>
    </source>
</evidence>
<dbReference type="HOGENOM" id="CLU_034180_11_0_5"/>
<dbReference type="Gene3D" id="1.20.1250.20">
    <property type="entry name" value="MFS general substrate transporter like domains"/>
    <property type="match status" value="1"/>
</dbReference>
<proteinExistence type="predicted"/>
<evidence type="ECO:0000256" key="5">
    <source>
        <dbReference type="ARBA" id="ARBA00022989"/>
    </source>
</evidence>
<keyword evidence="4 7" id="KW-0812">Transmembrane</keyword>
<dbReference type="KEGG" id="rle:RL4501"/>
<feature type="transmembrane region" description="Helical" evidence="7">
    <location>
        <begin position="287"/>
        <end position="306"/>
    </location>
</feature>
<feature type="transmembrane region" description="Helical" evidence="7">
    <location>
        <begin position="175"/>
        <end position="194"/>
    </location>
</feature>
<evidence type="ECO:0000256" key="3">
    <source>
        <dbReference type="ARBA" id="ARBA00022475"/>
    </source>
</evidence>
<dbReference type="PROSITE" id="PS50850">
    <property type="entry name" value="MFS"/>
    <property type="match status" value="1"/>
</dbReference>
<dbReference type="CDD" id="cd06173">
    <property type="entry name" value="MFS_MefA_like"/>
    <property type="match status" value="1"/>
</dbReference>
<dbReference type="PANTHER" id="PTHR23513:SF9">
    <property type="entry name" value="ENTEROBACTIN EXPORTER ENTS"/>
    <property type="match status" value="1"/>
</dbReference>
<evidence type="ECO:0000256" key="4">
    <source>
        <dbReference type="ARBA" id="ARBA00022692"/>
    </source>
</evidence>
<keyword evidence="10" id="KW-1185">Reference proteome</keyword>
<feature type="transmembrane region" description="Helical" evidence="7">
    <location>
        <begin position="223"/>
        <end position="248"/>
    </location>
</feature>
<protein>
    <submittedName>
        <fullName evidence="9">Transmembrane MFS family permease transporter</fullName>
    </submittedName>
</protein>
<dbReference type="PANTHER" id="PTHR23513">
    <property type="entry name" value="INTEGRAL MEMBRANE EFFLUX PROTEIN-RELATED"/>
    <property type="match status" value="1"/>
</dbReference>
<feature type="domain" description="Major facilitator superfamily (MFS) profile" evidence="8">
    <location>
        <begin position="17"/>
        <end position="401"/>
    </location>
</feature>
<dbReference type="EnsemblBacteria" id="CAK09986">
    <property type="protein sequence ID" value="CAK09986"/>
    <property type="gene ID" value="RL4501"/>
</dbReference>
<accession>Q1MAQ1</accession>
<keyword evidence="3" id="KW-1003">Cell membrane</keyword>
<dbReference type="Pfam" id="PF05977">
    <property type="entry name" value="MFS_3"/>
    <property type="match status" value="1"/>
</dbReference>
<feature type="transmembrane region" description="Helical" evidence="7">
    <location>
        <begin position="50"/>
        <end position="70"/>
    </location>
</feature>
<dbReference type="SUPFAM" id="SSF103473">
    <property type="entry name" value="MFS general substrate transporter"/>
    <property type="match status" value="1"/>
</dbReference>
<keyword evidence="2" id="KW-0813">Transport</keyword>
<evidence type="ECO:0000256" key="6">
    <source>
        <dbReference type="ARBA" id="ARBA00023136"/>
    </source>
</evidence>
<dbReference type="AlphaFoldDB" id="Q1MAQ1"/>
<evidence type="ECO:0000256" key="1">
    <source>
        <dbReference type="ARBA" id="ARBA00004651"/>
    </source>
</evidence>
<dbReference type="GO" id="GO:0022857">
    <property type="term" value="F:transmembrane transporter activity"/>
    <property type="evidence" value="ECO:0007669"/>
    <property type="project" value="InterPro"/>
</dbReference>
<sequence>MSFSPTGDRFAAFRHSSYTRFFFARFLLSFSQQIVSVAVGWQMYDQTGSAIYLGLIGLVQFLPSLLLILVTGSVADRYNRRAIAALCSLVSALCTLALLVMTLMGSFTPLPVFAVLLIFGIERAFMSPAVQSLAPNLVPEEALSNAIAWNSSSWQLAAITGPVLGGLLYGVSAPTAYTVAVIFSVLGAALLYMIPKPVQKTTGETKSWAMILGGFSFIRAEKVVLGAISLDLFAVLLGGATALMPIFARDILTLGPWGLGLLRAAPGLGAIVMAIFLVAYPLKHRAGIYMFIGVALFGVGTIIFGISTNTEVSIAALALMGAADMVSVYVRESLIALWTPDQLRGRVNAVNMVFVGASNELGEFRAGTMAAIFGAVPAVVIGGVGTLVVAAIWASSFPKLRRIDTLDAPST</sequence>
<evidence type="ECO:0000256" key="2">
    <source>
        <dbReference type="ARBA" id="ARBA00022448"/>
    </source>
</evidence>
<feature type="transmembrane region" description="Helical" evidence="7">
    <location>
        <begin position="21"/>
        <end position="44"/>
    </location>
</feature>
<dbReference type="InterPro" id="IPR010290">
    <property type="entry name" value="TM_effector"/>
</dbReference>
<dbReference type="InterPro" id="IPR020846">
    <property type="entry name" value="MFS_dom"/>
</dbReference>
<evidence type="ECO:0000259" key="8">
    <source>
        <dbReference type="PROSITE" id="PS50850"/>
    </source>
</evidence>
<dbReference type="eggNOG" id="COG2814">
    <property type="taxonomic scope" value="Bacteria"/>
</dbReference>
<dbReference type="GO" id="GO:0005886">
    <property type="term" value="C:plasma membrane"/>
    <property type="evidence" value="ECO:0007669"/>
    <property type="project" value="UniProtKB-SubCell"/>
</dbReference>
<reference evidence="9 10" key="1">
    <citation type="journal article" date="2006" name="Genome Biol.">
        <title>The genome of Rhizobium leguminosarum has recognizable core and accessory components.</title>
        <authorList>
            <person name="Young J.W."/>
            <person name="Crossman L.C."/>
            <person name="Johnston A.W.B."/>
            <person name="Thomson N.R."/>
            <person name="Ghazoui Z.F."/>
            <person name="Hull K.H."/>
            <person name="Wexler M."/>
            <person name="Curson A.R.J."/>
            <person name="Todd J.D."/>
            <person name="Poole P.S."/>
            <person name="Mauchline T.H."/>
            <person name="East A.K."/>
            <person name="Quail M.A."/>
            <person name="Churcher C."/>
            <person name="Arrowsmith C."/>
            <person name="Cherevach A."/>
            <person name="Chillingworth T."/>
            <person name="Clarke K."/>
            <person name="Cronin A."/>
            <person name="Davis P."/>
            <person name="Fraser A."/>
            <person name="Hance Z."/>
            <person name="Hauser H."/>
            <person name="Jagels K."/>
            <person name="Moule S."/>
            <person name="Mungall K."/>
            <person name="Norbertczak H."/>
            <person name="Rabbinowitsch E."/>
            <person name="Sanders M."/>
            <person name="Simmonds M."/>
            <person name="Whitehead S."/>
            <person name="Parkhill J."/>
        </authorList>
    </citation>
    <scope>NUCLEOTIDE SEQUENCE [LARGE SCALE GENOMIC DNA]</scope>
    <source>
        <strain evidence="10">DSM 114642 / LMG 32736 / 3841</strain>
    </source>
</reference>
<organism evidence="9 10">
    <name type="scientific">Rhizobium johnstonii (strain DSM 114642 / LMG 32736 / 3841)</name>
    <name type="common">Rhizobium leguminosarum bv. viciae</name>
    <dbReference type="NCBI Taxonomy" id="216596"/>
    <lineage>
        <taxon>Bacteria</taxon>
        <taxon>Pseudomonadati</taxon>
        <taxon>Pseudomonadota</taxon>
        <taxon>Alphaproteobacteria</taxon>
        <taxon>Hyphomicrobiales</taxon>
        <taxon>Rhizobiaceae</taxon>
        <taxon>Rhizobium/Agrobacterium group</taxon>
        <taxon>Rhizobium</taxon>
        <taxon>Rhizobium johnstonii</taxon>
    </lineage>
</organism>
<dbReference type="GeneID" id="303209507"/>
<gene>
    <name evidence="9" type="ordered locus">RL4501</name>
</gene>
<name>Q1MAQ1_RHIJ3</name>
<comment type="subcellular location">
    <subcellularLocation>
        <location evidence="1">Cell membrane</location>
        <topology evidence="1">Multi-pass membrane protein</topology>
    </subcellularLocation>
</comment>
<dbReference type="InterPro" id="IPR036259">
    <property type="entry name" value="MFS_trans_sf"/>
</dbReference>
<dbReference type="EMBL" id="AM236080">
    <property type="protein sequence ID" value="CAK09986.1"/>
    <property type="molecule type" value="Genomic_DNA"/>
</dbReference>
<dbReference type="RefSeq" id="WP_011653865.1">
    <property type="nucleotide sequence ID" value="NC_008380.1"/>
</dbReference>
<feature type="transmembrane region" description="Helical" evidence="7">
    <location>
        <begin position="370"/>
        <end position="394"/>
    </location>
</feature>
<dbReference type="Proteomes" id="UP000006575">
    <property type="component" value="Chromosome"/>
</dbReference>
<evidence type="ECO:0000256" key="7">
    <source>
        <dbReference type="SAM" id="Phobius"/>
    </source>
</evidence>
<keyword evidence="6 7" id="KW-0472">Membrane</keyword>
<evidence type="ECO:0000313" key="10">
    <source>
        <dbReference type="Proteomes" id="UP000006575"/>
    </source>
</evidence>
<keyword evidence="5 7" id="KW-1133">Transmembrane helix</keyword>
<feature type="transmembrane region" description="Helical" evidence="7">
    <location>
        <begin position="82"/>
        <end position="104"/>
    </location>
</feature>
<feature type="transmembrane region" description="Helical" evidence="7">
    <location>
        <begin position="260"/>
        <end position="280"/>
    </location>
</feature>